<keyword evidence="3" id="KW-1185">Reference proteome</keyword>
<organism evidence="2 3">
    <name type="scientific">Hibiscus trionum</name>
    <name type="common">Flower of an hour</name>
    <dbReference type="NCBI Taxonomy" id="183268"/>
    <lineage>
        <taxon>Eukaryota</taxon>
        <taxon>Viridiplantae</taxon>
        <taxon>Streptophyta</taxon>
        <taxon>Embryophyta</taxon>
        <taxon>Tracheophyta</taxon>
        <taxon>Spermatophyta</taxon>
        <taxon>Magnoliopsida</taxon>
        <taxon>eudicotyledons</taxon>
        <taxon>Gunneridae</taxon>
        <taxon>Pentapetalae</taxon>
        <taxon>rosids</taxon>
        <taxon>malvids</taxon>
        <taxon>Malvales</taxon>
        <taxon>Malvaceae</taxon>
        <taxon>Malvoideae</taxon>
        <taxon>Hibiscus</taxon>
    </lineage>
</organism>
<dbReference type="OrthoDB" id="737041at2759"/>
<feature type="region of interest" description="Disordered" evidence="1">
    <location>
        <begin position="23"/>
        <end position="67"/>
    </location>
</feature>
<dbReference type="PANTHER" id="PTHR33625:SF3">
    <property type="entry name" value="OS04G0550700 PROTEIN"/>
    <property type="match status" value="1"/>
</dbReference>
<sequence length="351" mass="38226">MFGRGGKGMGGGPGGANMLRAAGRAAVSRASTGNPTATFQEPLSSSTSSATRRHNNNNNNSNAHLYVSSSSGSSSLGSYYSNSGGVPTTANNCPAFSGPCCFDDFEWVSVDATEEEDNEQPYDFVFGPVPSVAEVENAVSALQRVAGVSSSRELIRDKFNCNPDKETGYQFPSPGTSSMHRVRSAGSELEWMEPSMQLYDTRAFQPYVTNSVHDAFRLLQTDPTVQKMVISLSSDEAIWNAVLNNEAVRELRKSCPAEAEDSSSLIFDESSGENFDESSETTNVVKWILDNTKEKILQLFDKITKLVHELFKLPPDEETKTADPFDEKLRISMALSVLVLLVVVVTRARTD</sequence>
<comment type="caution">
    <text evidence="2">The sequence shown here is derived from an EMBL/GenBank/DDBJ whole genome shotgun (WGS) entry which is preliminary data.</text>
</comment>
<evidence type="ECO:0000256" key="1">
    <source>
        <dbReference type="SAM" id="MobiDB-lite"/>
    </source>
</evidence>
<dbReference type="Proteomes" id="UP001165190">
    <property type="component" value="Unassembled WGS sequence"/>
</dbReference>
<dbReference type="AlphaFoldDB" id="A0A9W7GYT7"/>
<dbReference type="PANTHER" id="PTHR33625">
    <property type="entry name" value="OS08G0179900 PROTEIN"/>
    <property type="match status" value="1"/>
</dbReference>
<evidence type="ECO:0000313" key="2">
    <source>
        <dbReference type="EMBL" id="GMI67321.1"/>
    </source>
</evidence>
<accession>A0A9W7GYT7</accession>
<feature type="compositionally biased region" description="Low complexity" evidence="1">
    <location>
        <begin position="44"/>
        <end position="67"/>
    </location>
</feature>
<reference evidence="2" key="1">
    <citation type="submission" date="2023-05" db="EMBL/GenBank/DDBJ databases">
        <title>Genome and transcriptome analyses reveal genes involved in the formation of fine ridges on petal epidermal cells in Hibiscus trionum.</title>
        <authorList>
            <person name="Koshimizu S."/>
            <person name="Masuda S."/>
            <person name="Ishii T."/>
            <person name="Shirasu K."/>
            <person name="Hoshino A."/>
            <person name="Arita M."/>
        </authorList>
    </citation>
    <scope>NUCLEOTIDE SEQUENCE</scope>
    <source>
        <strain evidence="2">Hamamatsu line</strain>
    </source>
</reference>
<evidence type="ECO:0008006" key="4">
    <source>
        <dbReference type="Google" id="ProtNLM"/>
    </source>
</evidence>
<dbReference type="EMBL" id="BSYR01000004">
    <property type="protein sequence ID" value="GMI67321.1"/>
    <property type="molecule type" value="Genomic_DNA"/>
</dbReference>
<protein>
    <recommendedName>
        <fullName evidence="4">Transmembrane protein</fullName>
    </recommendedName>
</protein>
<name>A0A9W7GYT7_HIBTR</name>
<evidence type="ECO:0000313" key="3">
    <source>
        <dbReference type="Proteomes" id="UP001165190"/>
    </source>
</evidence>
<gene>
    <name evidence="2" type="ORF">HRI_000401400</name>
</gene>
<feature type="compositionally biased region" description="Polar residues" evidence="1">
    <location>
        <begin position="32"/>
        <end position="43"/>
    </location>
</feature>
<proteinExistence type="predicted"/>